<feature type="transmembrane region" description="Helical" evidence="6">
    <location>
        <begin position="143"/>
        <end position="165"/>
    </location>
</feature>
<keyword evidence="5 6" id="KW-0472">Membrane</keyword>
<evidence type="ECO:0000256" key="1">
    <source>
        <dbReference type="ARBA" id="ARBA00004127"/>
    </source>
</evidence>
<dbReference type="GO" id="GO:0012505">
    <property type="term" value="C:endomembrane system"/>
    <property type="evidence" value="ECO:0007669"/>
    <property type="project" value="UniProtKB-SubCell"/>
</dbReference>
<comment type="caution">
    <text evidence="8">The sequence shown here is derived from an EMBL/GenBank/DDBJ whole genome shotgun (WGS) entry which is preliminary data.</text>
</comment>
<name>A0AAD3R1Q4_LATJO</name>
<evidence type="ECO:0000256" key="4">
    <source>
        <dbReference type="ARBA" id="ARBA00022989"/>
    </source>
</evidence>
<feature type="transmembrane region" description="Helical" evidence="6">
    <location>
        <begin position="13"/>
        <end position="33"/>
    </location>
</feature>
<dbReference type="InterPro" id="IPR050911">
    <property type="entry name" value="DRAM/TMEM150_Autophagy_Mod"/>
</dbReference>
<comment type="similarity">
    <text evidence="2">Belongs to the DRAM/TMEM150 family.</text>
</comment>
<evidence type="ECO:0000259" key="7">
    <source>
        <dbReference type="Pfam" id="PF10277"/>
    </source>
</evidence>
<gene>
    <name evidence="8" type="ORF">AKAME5_000477300</name>
</gene>
<evidence type="ECO:0000256" key="6">
    <source>
        <dbReference type="SAM" id="Phobius"/>
    </source>
</evidence>
<proteinExistence type="inferred from homology"/>
<feature type="transmembrane region" description="Helical" evidence="6">
    <location>
        <begin position="242"/>
        <end position="259"/>
    </location>
</feature>
<dbReference type="GO" id="GO:0005886">
    <property type="term" value="C:plasma membrane"/>
    <property type="evidence" value="ECO:0007669"/>
    <property type="project" value="TreeGrafter"/>
</dbReference>
<evidence type="ECO:0000313" key="8">
    <source>
        <dbReference type="EMBL" id="GLD51780.1"/>
    </source>
</evidence>
<keyword evidence="3 6" id="KW-0812">Transmembrane</keyword>
<evidence type="ECO:0000313" key="9">
    <source>
        <dbReference type="Proteomes" id="UP001279410"/>
    </source>
</evidence>
<dbReference type="Proteomes" id="UP001279410">
    <property type="component" value="Unassembled WGS sequence"/>
</dbReference>
<dbReference type="AlphaFoldDB" id="A0AAD3R1Q4"/>
<organism evidence="8 9">
    <name type="scientific">Lates japonicus</name>
    <name type="common">Japanese lates</name>
    <dbReference type="NCBI Taxonomy" id="270547"/>
    <lineage>
        <taxon>Eukaryota</taxon>
        <taxon>Metazoa</taxon>
        <taxon>Chordata</taxon>
        <taxon>Craniata</taxon>
        <taxon>Vertebrata</taxon>
        <taxon>Euteleostomi</taxon>
        <taxon>Actinopterygii</taxon>
        <taxon>Neopterygii</taxon>
        <taxon>Teleostei</taxon>
        <taxon>Neoteleostei</taxon>
        <taxon>Acanthomorphata</taxon>
        <taxon>Carangaria</taxon>
        <taxon>Carangaria incertae sedis</taxon>
        <taxon>Centropomidae</taxon>
        <taxon>Lates</taxon>
    </lineage>
</organism>
<feature type="transmembrane region" description="Helical" evidence="6">
    <location>
        <begin position="210"/>
        <end position="230"/>
    </location>
</feature>
<dbReference type="InterPro" id="IPR019402">
    <property type="entry name" value="CWH43_N"/>
</dbReference>
<feature type="transmembrane region" description="Helical" evidence="6">
    <location>
        <begin position="177"/>
        <end position="198"/>
    </location>
</feature>
<evidence type="ECO:0000256" key="3">
    <source>
        <dbReference type="ARBA" id="ARBA00022692"/>
    </source>
</evidence>
<reference evidence="8" key="1">
    <citation type="submission" date="2022-08" db="EMBL/GenBank/DDBJ databases">
        <title>Genome sequencing of akame (Lates japonicus).</title>
        <authorList>
            <person name="Hashiguchi Y."/>
            <person name="Takahashi H."/>
        </authorList>
    </citation>
    <scope>NUCLEOTIDE SEQUENCE</scope>
    <source>
        <strain evidence="8">Kochi</strain>
    </source>
</reference>
<feature type="domain" description="CWH43-like N-terminal" evidence="7">
    <location>
        <begin position="53"/>
        <end position="263"/>
    </location>
</feature>
<feature type="transmembrane region" description="Helical" evidence="6">
    <location>
        <begin position="54"/>
        <end position="76"/>
    </location>
</feature>
<accession>A0AAD3R1Q4</accession>
<evidence type="ECO:0000256" key="5">
    <source>
        <dbReference type="ARBA" id="ARBA00023136"/>
    </source>
</evidence>
<dbReference type="PANTHER" id="PTHR21324:SF7">
    <property type="entry name" value="TRANSMEMBRANE PROTEIN 150C"/>
    <property type="match status" value="1"/>
</dbReference>
<keyword evidence="9" id="KW-1185">Reference proteome</keyword>
<protein>
    <submittedName>
        <fullName evidence="8">Transmembrane protein 150C-like isoform X1</fullName>
    </submittedName>
</protein>
<dbReference type="Pfam" id="PF10277">
    <property type="entry name" value="Frag1"/>
    <property type="match status" value="1"/>
</dbReference>
<dbReference type="EMBL" id="BRZM01000011">
    <property type="protein sequence ID" value="GLD51780.1"/>
    <property type="molecule type" value="Genomic_DNA"/>
</dbReference>
<dbReference type="PANTHER" id="PTHR21324">
    <property type="entry name" value="FASTING-INDUCIBLE INTEGRAL MEMBRANE PROTEIN TM6P1-RELATED"/>
    <property type="match status" value="1"/>
</dbReference>
<keyword evidence="4 6" id="KW-1133">Transmembrane helix</keyword>
<evidence type="ECO:0000256" key="2">
    <source>
        <dbReference type="ARBA" id="ARBA00006565"/>
    </source>
</evidence>
<comment type="subcellular location">
    <subcellularLocation>
        <location evidence="1">Endomembrane system</location>
        <topology evidence="1">Multi-pass membrane protein</topology>
    </subcellularLocation>
</comment>
<sequence length="280" mass="31393">MTATPEHLSRKQINLQCLYDFILYFLCAFPVLTGAERIIYGPDRGDKMLNCSPWALLPPIYSVCIAAGLWVVYFVAVNDGKIVSLGSHDRDIKGSLYPPYISVAGNFPPASCIFSEVMNLAAFVGFIIAVLRYIQLKRTIDKPWLNVVSLVVFSIGCFGMTLVGNVQLFTEEVTHNFGTLLTFGLGTVFCWMQSFITLRVNLRNEGRMVAIIRFLLSGSITVCVIVRSLLMSQDLDMHAARCQWALVMLFLIFLSTFAIEFRHNYFNIVCTDISGRPVSL</sequence>